<name>A0A7W7KNT7_PSENT</name>
<organism evidence="1 2">
    <name type="scientific">Pseudomonas nitroreducens</name>
    <dbReference type="NCBI Taxonomy" id="46680"/>
    <lineage>
        <taxon>Bacteria</taxon>
        <taxon>Pseudomonadati</taxon>
        <taxon>Pseudomonadota</taxon>
        <taxon>Gammaproteobacteria</taxon>
        <taxon>Pseudomonadales</taxon>
        <taxon>Pseudomonadaceae</taxon>
        <taxon>Pseudomonas</taxon>
    </lineage>
</organism>
<dbReference type="AlphaFoldDB" id="A0A7W7KNT7"/>
<proteinExistence type="predicted"/>
<dbReference type="EMBL" id="JACHLI010000021">
    <property type="protein sequence ID" value="MBB4865764.1"/>
    <property type="molecule type" value="Genomic_DNA"/>
</dbReference>
<gene>
    <name evidence="1" type="ORF">HNP46_004665</name>
</gene>
<dbReference type="RefSeq" id="WP_260403241.1">
    <property type="nucleotide sequence ID" value="NZ_JACHLI010000021.1"/>
</dbReference>
<reference evidence="1 2" key="1">
    <citation type="submission" date="2020-08" db="EMBL/GenBank/DDBJ databases">
        <title>Functional genomics of gut bacteria from endangered species of beetles.</title>
        <authorList>
            <person name="Carlos-Shanley C."/>
        </authorList>
    </citation>
    <scope>NUCLEOTIDE SEQUENCE [LARGE SCALE GENOMIC DNA]</scope>
    <source>
        <strain evidence="1 2">S00179</strain>
    </source>
</reference>
<evidence type="ECO:0000313" key="2">
    <source>
        <dbReference type="Proteomes" id="UP000566995"/>
    </source>
</evidence>
<sequence>MSKIENQKYVDVILESLRKIEESGDIVITTTTPIWIAKSITHSLSEAFLGEAEEIEAIIGRDIPYLQKETFQFAISWDAPIVPGASLAGVPIGISKKSLDLVLSRYMVGSNEYRFSRGPLLSLESYFDDEDGEGILYFHLSDRSVISKFKREMPALSLMFREGRLCAIKAYDFSFQGDMAEPLIYQGRLPGDIRLGHFIVDLLSLTELEYDDNEQWFYTDEKFGVMEVTGWGVPIDYRPDQRIYALCVIG</sequence>
<comment type="caution">
    <text evidence="1">The sequence shown here is derived from an EMBL/GenBank/DDBJ whole genome shotgun (WGS) entry which is preliminary data.</text>
</comment>
<accession>A0A7W7KNT7</accession>
<evidence type="ECO:0000313" key="1">
    <source>
        <dbReference type="EMBL" id="MBB4865764.1"/>
    </source>
</evidence>
<dbReference type="Proteomes" id="UP000566995">
    <property type="component" value="Unassembled WGS sequence"/>
</dbReference>
<protein>
    <submittedName>
        <fullName evidence="1">Uncharacterized protein</fullName>
    </submittedName>
</protein>